<comment type="caution">
    <text evidence="2">The sequence shown here is derived from an EMBL/GenBank/DDBJ whole genome shotgun (WGS) entry which is preliminary data.</text>
</comment>
<dbReference type="SMART" id="SM00347">
    <property type="entry name" value="HTH_MARR"/>
    <property type="match status" value="1"/>
</dbReference>
<reference evidence="2 3" key="1">
    <citation type="journal article" date="2010" name="J. Bacteriol.">
        <title>Genome sequences of Pelagibaca bermudensis HTCC2601T and Maritimibacter alkaliphilus HTCC2654T, the type strains of two marine Roseobacter genera.</title>
        <authorList>
            <person name="Thrash J.C."/>
            <person name="Cho J.C."/>
            <person name="Ferriera S."/>
            <person name="Johnson J."/>
            <person name="Vergin K.L."/>
            <person name="Giovannoni S.J."/>
        </authorList>
    </citation>
    <scope>NUCLEOTIDE SEQUENCE [LARGE SCALE GENOMIC DNA]</scope>
    <source>
        <strain evidence="2 3">HTCC2654</strain>
    </source>
</reference>
<dbReference type="InterPro" id="IPR012712">
    <property type="entry name" value="HpaR/FarR"/>
</dbReference>
<dbReference type="Gene3D" id="1.10.10.10">
    <property type="entry name" value="Winged helix-like DNA-binding domain superfamily/Winged helix DNA-binding domain"/>
    <property type="match status" value="1"/>
</dbReference>
<keyword evidence="3" id="KW-1185">Reference proteome</keyword>
<name>A3VAF0_9RHOB</name>
<dbReference type="GO" id="GO:0003677">
    <property type="term" value="F:DNA binding"/>
    <property type="evidence" value="ECO:0007669"/>
    <property type="project" value="InterPro"/>
</dbReference>
<dbReference type="EMBL" id="AAMT01000001">
    <property type="protein sequence ID" value="EAQ14891.1"/>
    <property type="molecule type" value="Genomic_DNA"/>
</dbReference>
<dbReference type="NCBIfam" id="TIGR02337">
    <property type="entry name" value="HpaR"/>
    <property type="match status" value="1"/>
</dbReference>
<gene>
    <name evidence="2" type="ORF">RB2654_19948</name>
</gene>
<proteinExistence type="predicted"/>
<dbReference type="OrthoDB" id="8588347at2"/>
<dbReference type="InterPro" id="IPR000835">
    <property type="entry name" value="HTH_MarR-typ"/>
</dbReference>
<dbReference type="GO" id="GO:0003700">
    <property type="term" value="F:DNA-binding transcription factor activity"/>
    <property type="evidence" value="ECO:0007669"/>
    <property type="project" value="InterPro"/>
</dbReference>
<dbReference type="PANTHER" id="PTHR33164">
    <property type="entry name" value="TRANSCRIPTIONAL REGULATOR, MARR FAMILY"/>
    <property type="match status" value="1"/>
</dbReference>
<sequence length="157" mass="17391">MSEDADRQTFSPTRKSLPIMLLRAREAVMFRIRPMLRQIGVTEQQWRVLRVLEESGELDVSTLAERAAILGPSLTRILKTLREVGYIDVRRDRDDRRRSLASLTPAGATLIASAADDSAAVFAAIHAEFGTERTQALLRELDALTEVLGESGPDTAD</sequence>
<evidence type="ECO:0000313" key="3">
    <source>
        <dbReference type="Proteomes" id="UP000002931"/>
    </source>
</evidence>
<dbReference type="GO" id="GO:0045892">
    <property type="term" value="P:negative regulation of DNA-templated transcription"/>
    <property type="evidence" value="ECO:0007669"/>
    <property type="project" value="InterPro"/>
</dbReference>
<dbReference type="RefSeq" id="WP_008334841.1">
    <property type="nucleotide sequence ID" value="NZ_CH902578.1"/>
</dbReference>
<dbReference type="PROSITE" id="PS50995">
    <property type="entry name" value="HTH_MARR_2"/>
    <property type="match status" value="1"/>
</dbReference>
<dbReference type="InterPro" id="IPR036388">
    <property type="entry name" value="WH-like_DNA-bd_sf"/>
</dbReference>
<dbReference type="InterPro" id="IPR039422">
    <property type="entry name" value="MarR/SlyA-like"/>
</dbReference>
<dbReference type="Proteomes" id="UP000002931">
    <property type="component" value="Unassembled WGS sequence"/>
</dbReference>
<protein>
    <submittedName>
        <fullName evidence="2">Transcriptional regulator, MarR family protein</fullName>
    </submittedName>
</protein>
<dbReference type="eggNOG" id="COG1846">
    <property type="taxonomic scope" value="Bacteria"/>
</dbReference>
<dbReference type="InterPro" id="IPR036390">
    <property type="entry name" value="WH_DNA-bd_sf"/>
</dbReference>
<evidence type="ECO:0000313" key="2">
    <source>
        <dbReference type="EMBL" id="EAQ14891.1"/>
    </source>
</evidence>
<dbReference type="SUPFAM" id="SSF46785">
    <property type="entry name" value="Winged helix' DNA-binding domain"/>
    <property type="match status" value="1"/>
</dbReference>
<accession>A3VAF0</accession>
<feature type="domain" description="HTH marR-type" evidence="1">
    <location>
        <begin position="14"/>
        <end position="146"/>
    </location>
</feature>
<dbReference type="Pfam" id="PF12802">
    <property type="entry name" value="MarR_2"/>
    <property type="match status" value="1"/>
</dbReference>
<dbReference type="GO" id="GO:0006950">
    <property type="term" value="P:response to stress"/>
    <property type="evidence" value="ECO:0007669"/>
    <property type="project" value="TreeGrafter"/>
</dbReference>
<dbReference type="AlphaFoldDB" id="A3VAF0"/>
<organism evidence="2 3">
    <name type="scientific">Maritimibacter alkaliphilus HTCC2654</name>
    <dbReference type="NCBI Taxonomy" id="314271"/>
    <lineage>
        <taxon>Bacteria</taxon>
        <taxon>Pseudomonadati</taxon>
        <taxon>Pseudomonadota</taxon>
        <taxon>Alphaproteobacteria</taxon>
        <taxon>Rhodobacterales</taxon>
        <taxon>Roseobacteraceae</taxon>
        <taxon>Maritimibacter</taxon>
    </lineage>
</organism>
<dbReference type="PANTHER" id="PTHR33164:SF13">
    <property type="entry name" value="4-HYDROXYPHENYLACETATE CATABOLISM PROTEIN"/>
    <property type="match status" value="1"/>
</dbReference>
<dbReference type="STRING" id="314271.RB2654_19948"/>
<dbReference type="HOGENOM" id="CLU_083287_8_1_5"/>
<evidence type="ECO:0000259" key="1">
    <source>
        <dbReference type="PROSITE" id="PS50995"/>
    </source>
</evidence>